<dbReference type="Pfam" id="PF13244">
    <property type="entry name" value="MbhD"/>
    <property type="match status" value="1"/>
</dbReference>
<feature type="transmembrane region" description="Helical" evidence="7">
    <location>
        <begin position="42"/>
        <end position="64"/>
    </location>
</feature>
<keyword evidence="4 7" id="KW-0812">Transmembrane</keyword>
<evidence type="ECO:0000313" key="11">
    <source>
        <dbReference type="Proteomes" id="UP000756860"/>
    </source>
</evidence>
<evidence type="ECO:0000256" key="1">
    <source>
        <dbReference type="ARBA" id="ARBA00004651"/>
    </source>
</evidence>
<dbReference type="InterPro" id="IPR050622">
    <property type="entry name" value="CPA3_antiporter_subunitB"/>
</dbReference>
<name>A0ABS5S9G2_9BACT</name>
<dbReference type="Pfam" id="PF04039">
    <property type="entry name" value="MnhB"/>
    <property type="match status" value="1"/>
</dbReference>
<feature type="domain" description="MrpA C-terminal/MbhD" evidence="9">
    <location>
        <begin position="1"/>
        <end position="63"/>
    </location>
</feature>
<feature type="domain" description="Na+/H+ antiporter MnhB subunit-related protein" evidence="8">
    <location>
        <begin position="173"/>
        <end position="282"/>
    </location>
</feature>
<comment type="caution">
    <text evidence="10">The sequence shown here is derived from an EMBL/GenBank/DDBJ whole genome shotgun (WGS) entry which is preliminary data.</text>
</comment>
<evidence type="ECO:0000256" key="6">
    <source>
        <dbReference type="ARBA" id="ARBA00023136"/>
    </source>
</evidence>
<evidence type="ECO:0000259" key="9">
    <source>
        <dbReference type="Pfam" id="PF13244"/>
    </source>
</evidence>
<dbReference type="EMBL" id="JAHCVK010000001">
    <property type="protein sequence ID" value="MBT0652018.1"/>
    <property type="molecule type" value="Genomic_DNA"/>
</dbReference>
<accession>A0ABS5S9G2</accession>
<feature type="transmembrane region" description="Helical" evidence="7">
    <location>
        <begin position="199"/>
        <end position="217"/>
    </location>
</feature>
<keyword evidence="5 7" id="KW-1133">Transmembrane helix</keyword>
<feature type="transmembrane region" description="Helical" evidence="7">
    <location>
        <begin position="18"/>
        <end position="36"/>
    </location>
</feature>
<feature type="transmembrane region" description="Helical" evidence="7">
    <location>
        <begin position="229"/>
        <end position="250"/>
    </location>
</feature>
<evidence type="ECO:0000256" key="5">
    <source>
        <dbReference type="ARBA" id="ARBA00022989"/>
    </source>
</evidence>
<comment type="similarity">
    <text evidence="2">Belongs to the CPA3 antiporters (TC 2.A.63) subunit B family.</text>
</comment>
<evidence type="ECO:0000256" key="3">
    <source>
        <dbReference type="ARBA" id="ARBA00022475"/>
    </source>
</evidence>
<reference evidence="10 11" key="1">
    <citation type="submission" date="2021-05" db="EMBL/GenBank/DDBJ databases">
        <title>The draft genome of Geobacter luticola JCM 17780.</title>
        <authorList>
            <person name="Xu Z."/>
            <person name="Masuda Y."/>
            <person name="Itoh H."/>
            <person name="Senoo K."/>
        </authorList>
    </citation>
    <scope>NUCLEOTIDE SEQUENCE [LARGE SCALE GENOMIC DNA]</scope>
    <source>
        <strain evidence="10 11">JCM 17780</strain>
    </source>
</reference>
<feature type="transmembrane region" description="Helical" evidence="7">
    <location>
        <begin position="170"/>
        <end position="193"/>
    </location>
</feature>
<feature type="transmembrane region" description="Helical" evidence="7">
    <location>
        <begin position="262"/>
        <end position="287"/>
    </location>
</feature>
<keyword evidence="6 7" id="KW-0472">Membrane</keyword>
<dbReference type="InterPro" id="IPR007182">
    <property type="entry name" value="MnhB"/>
</dbReference>
<dbReference type="PANTHER" id="PTHR33932">
    <property type="entry name" value="NA(+)/H(+) ANTIPORTER SUBUNIT B"/>
    <property type="match status" value="1"/>
</dbReference>
<feature type="transmembrane region" description="Helical" evidence="7">
    <location>
        <begin position="85"/>
        <end position="105"/>
    </location>
</feature>
<organism evidence="10 11">
    <name type="scientific">Geomobilimonas luticola</name>
    <dbReference type="NCBI Taxonomy" id="1114878"/>
    <lineage>
        <taxon>Bacteria</taxon>
        <taxon>Pseudomonadati</taxon>
        <taxon>Thermodesulfobacteriota</taxon>
        <taxon>Desulfuromonadia</taxon>
        <taxon>Geobacterales</taxon>
        <taxon>Geobacteraceae</taxon>
        <taxon>Geomobilimonas</taxon>
    </lineage>
</organism>
<evidence type="ECO:0000256" key="4">
    <source>
        <dbReference type="ARBA" id="ARBA00022692"/>
    </source>
</evidence>
<proteinExistence type="inferred from homology"/>
<feature type="transmembrane region" description="Helical" evidence="7">
    <location>
        <begin position="140"/>
        <end position="158"/>
    </location>
</feature>
<sequence length="303" mass="31763">MLLWSAWQTLATPQMDRAVIMFIVFGLLLTLVWSRLQAPDIALAEAALGAGLTGTLLLDALTAFRQPNRSAKHGRVLAAFRRFPALLALLLLAAALLTSLTRLPLPAVDLPAAVAGQLGSSGVSHPVTAVLLNFRGYDTLLEVAVLLLALTGILAVGLPAERPLLSLNQLVPTLARSAVPLMVLAAFYLLWAGAHRPGGAFQAAAVLAAAAVLLNLSQLQSRWLPTQHWIRLVVGAGLLLFVGIAAALLAGGGLLRFPPGQAGLLILLIESGLTVSLAVNLAAFYLLRTSSSGQWAGQEDSHE</sequence>
<evidence type="ECO:0000313" key="10">
    <source>
        <dbReference type="EMBL" id="MBT0652018.1"/>
    </source>
</evidence>
<keyword evidence="11" id="KW-1185">Reference proteome</keyword>
<keyword evidence="3" id="KW-1003">Cell membrane</keyword>
<dbReference type="RefSeq" id="WP_214173992.1">
    <property type="nucleotide sequence ID" value="NZ_JAHCVK010000001.1"/>
</dbReference>
<comment type="subcellular location">
    <subcellularLocation>
        <location evidence="1">Cell membrane</location>
        <topology evidence="1">Multi-pass membrane protein</topology>
    </subcellularLocation>
</comment>
<dbReference type="InterPro" id="IPR025383">
    <property type="entry name" value="MrpA_C/MbhD"/>
</dbReference>
<dbReference type="PANTHER" id="PTHR33932:SF4">
    <property type="entry name" value="NA(+)_H(+) ANTIPORTER SUBUNIT B"/>
    <property type="match status" value="1"/>
</dbReference>
<dbReference type="Proteomes" id="UP000756860">
    <property type="component" value="Unassembled WGS sequence"/>
</dbReference>
<evidence type="ECO:0000256" key="2">
    <source>
        <dbReference type="ARBA" id="ARBA00009425"/>
    </source>
</evidence>
<evidence type="ECO:0000256" key="7">
    <source>
        <dbReference type="SAM" id="Phobius"/>
    </source>
</evidence>
<evidence type="ECO:0000259" key="8">
    <source>
        <dbReference type="Pfam" id="PF04039"/>
    </source>
</evidence>
<gene>
    <name evidence="10" type="ORF">KI810_03055</name>
</gene>
<protein>
    <submittedName>
        <fullName evidence="10">DUF4040 domain-containing protein</fullName>
    </submittedName>
</protein>